<keyword evidence="2" id="KW-1185">Reference proteome</keyword>
<evidence type="ECO:0000313" key="1">
    <source>
        <dbReference type="EMBL" id="MBB4806977.1"/>
    </source>
</evidence>
<sequence>MEADINPSKKLCPSYIGKAGAQLFGVVNKDGKVQFITPLTVTEEFLALNEGKNNLEQRFRFMGKCVEKGCAQWSSEESKCTLSHKVQDLDIKYKNTELLPCPIRNNCRWFFQDGKEACFSCNEVIRNMEELLLQEG</sequence>
<evidence type="ECO:0000313" key="2">
    <source>
        <dbReference type="Proteomes" id="UP000592180"/>
    </source>
</evidence>
<reference evidence="1 2" key="1">
    <citation type="submission" date="2020-08" db="EMBL/GenBank/DDBJ databases">
        <title>Functional genomics of gut bacteria from endangered species of beetles.</title>
        <authorList>
            <person name="Carlos-Shanley C."/>
        </authorList>
    </citation>
    <scope>NUCLEOTIDE SEQUENCE [LARGE SCALE GENOMIC DNA]</scope>
    <source>
        <strain evidence="1 2">S00151</strain>
    </source>
</reference>
<organism evidence="1 2">
    <name type="scientific">Chryseobacterium defluvii</name>
    <dbReference type="NCBI Taxonomy" id="160396"/>
    <lineage>
        <taxon>Bacteria</taxon>
        <taxon>Pseudomonadati</taxon>
        <taxon>Bacteroidota</taxon>
        <taxon>Flavobacteriia</taxon>
        <taxon>Flavobacteriales</taxon>
        <taxon>Weeksellaceae</taxon>
        <taxon>Chryseobacterium group</taxon>
        <taxon>Chryseobacterium</taxon>
    </lineage>
</organism>
<name>A0A840KG74_9FLAO</name>
<comment type="caution">
    <text evidence="1">The sequence shown here is derived from an EMBL/GenBank/DDBJ whole genome shotgun (WGS) entry which is preliminary data.</text>
</comment>
<dbReference type="AlphaFoldDB" id="A0A840KG74"/>
<proteinExistence type="predicted"/>
<dbReference type="RefSeq" id="WP_184189444.1">
    <property type="nucleotide sequence ID" value="NZ_JACHLE010000002.1"/>
</dbReference>
<protein>
    <submittedName>
        <fullName evidence="1">Uncharacterized protein</fullName>
    </submittedName>
</protein>
<gene>
    <name evidence="1" type="ORF">HNP38_002273</name>
</gene>
<dbReference type="EMBL" id="JACHLE010000002">
    <property type="protein sequence ID" value="MBB4806977.1"/>
    <property type="molecule type" value="Genomic_DNA"/>
</dbReference>
<accession>A0A840KG74</accession>
<dbReference type="Proteomes" id="UP000592180">
    <property type="component" value="Unassembled WGS sequence"/>
</dbReference>